<feature type="repeat" description="PPR" evidence="4">
    <location>
        <begin position="349"/>
        <end position="383"/>
    </location>
</feature>
<dbReference type="Pfam" id="PF12854">
    <property type="entry name" value="PPR_1"/>
    <property type="match status" value="1"/>
</dbReference>
<dbReference type="Pfam" id="PF20430">
    <property type="entry name" value="Eplus_motif"/>
    <property type="match status" value="1"/>
</dbReference>
<reference evidence="6" key="2">
    <citation type="submission" date="2020-06" db="EMBL/GenBank/DDBJ databases">
        <title>Helianthus annuus Genome sequencing and assembly Release 2.</title>
        <authorList>
            <person name="Gouzy J."/>
            <person name="Langlade N."/>
            <person name="Munos S."/>
        </authorList>
    </citation>
    <scope>NUCLEOTIDE SEQUENCE</scope>
    <source>
        <tissue evidence="6">Leaves</tissue>
    </source>
</reference>
<dbReference type="Gramene" id="mRNA:HanXRQr2_Chr08g0344731">
    <property type="protein sequence ID" value="CDS:HanXRQr2_Chr08g0344731.1"/>
    <property type="gene ID" value="HanXRQr2_Chr08g0344731"/>
</dbReference>
<dbReference type="Gene3D" id="1.25.40.10">
    <property type="entry name" value="Tetratricopeptide repeat domain"/>
    <property type="match status" value="5"/>
</dbReference>
<name>A0A9K3IGG4_HELAN</name>
<comment type="similarity">
    <text evidence="3">Belongs to the PPR family. PCMP-E subfamily.</text>
</comment>
<dbReference type="PANTHER" id="PTHR47926:SF430">
    <property type="entry name" value="PENTATRICOPEPTIDE REPEAT-CONTAINING PROTEIN"/>
    <property type="match status" value="1"/>
</dbReference>
<dbReference type="NCBIfam" id="TIGR00756">
    <property type="entry name" value="PPR"/>
    <property type="match status" value="7"/>
</dbReference>
<dbReference type="FunFam" id="1.25.40.10:FF:000333">
    <property type="entry name" value="Pentatricopeptide repeat-containing protein"/>
    <property type="match status" value="1"/>
</dbReference>
<dbReference type="GO" id="GO:0009451">
    <property type="term" value="P:RNA modification"/>
    <property type="evidence" value="ECO:0007669"/>
    <property type="project" value="InterPro"/>
</dbReference>
<dbReference type="InterPro" id="IPR032867">
    <property type="entry name" value="DYW_dom"/>
</dbReference>
<organism evidence="6 7">
    <name type="scientific">Helianthus annuus</name>
    <name type="common">Common sunflower</name>
    <dbReference type="NCBI Taxonomy" id="4232"/>
    <lineage>
        <taxon>Eukaryota</taxon>
        <taxon>Viridiplantae</taxon>
        <taxon>Streptophyta</taxon>
        <taxon>Embryophyta</taxon>
        <taxon>Tracheophyta</taxon>
        <taxon>Spermatophyta</taxon>
        <taxon>Magnoliopsida</taxon>
        <taxon>eudicotyledons</taxon>
        <taxon>Gunneridae</taxon>
        <taxon>Pentapetalae</taxon>
        <taxon>asterids</taxon>
        <taxon>campanulids</taxon>
        <taxon>Asterales</taxon>
        <taxon>Asteraceae</taxon>
        <taxon>Asteroideae</taxon>
        <taxon>Heliantheae alliance</taxon>
        <taxon>Heliantheae</taxon>
        <taxon>Helianthus</taxon>
    </lineage>
</organism>
<keyword evidence="7" id="KW-1185">Reference proteome</keyword>
<feature type="domain" description="DYW" evidence="5">
    <location>
        <begin position="761"/>
        <end position="854"/>
    </location>
</feature>
<dbReference type="FunFam" id="1.25.40.10:FF:001214">
    <property type="entry name" value="Pentatricopeptide repeat-containing protein At2g20540"/>
    <property type="match status" value="1"/>
</dbReference>
<evidence type="ECO:0000313" key="7">
    <source>
        <dbReference type="Proteomes" id="UP000215914"/>
    </source>
</evidence>
<dbReference type="EMBL" id="MNCJ02000323">
    <property type="protein sequence ID" value="KAF5795869.1"/>
    <property type="molecule type" value="Genomic_DNA"/>
</dbReference>
<dbReference type="PROSITE" id="PS51375">
    <property type="entry name" value="PPR"/>
    <property type="match status" value="5"/>
</dbReference>
<evidence type="ECO:0000256" key="4">
    <source>
        <dbReference type="PROSITE-ProRule" id="PRU00708"/>
    </source>
</evidence>
<dbReference type="InterPro" id="IPR046848">
    <property type="entry name" value="E_motif"/>
</dbReference>
<dbReference type="Pfam" id="PF20431">
    <property type="entry name" value="E_motif"/>
    <property type="match status" value="1"/>
</dbReference>
<feature type="repeat" description="PPR" evidence="4">
    <location>
        <begin position="443"/>
        <end position="477"/>
    </location>
</feature>
<dbReference type="InterPro" id="IPR046849">
    <property type="entry name" value="E2_motif"/>
</dbReference>
<dbReference type="Pfam" id="PF01535">
    <property type="entry name" value="PPR"/>
    <property type="match status" value="10"/>
</dbReference>
<keyword evidence="2" id="KW-0677">Repeat</keyword>
<dbReference type="OrthoDB" id="185373at2759"/>
<accession>A0A9K3IGG4</accession>
<evidence type="ECO:0000259" key="5">
    <source>
        <dbReference type="Pfam" id="PF14432"/>
    </source>
</evidence>
<protein>
    <submittedName>
        <fullName evidence="6">Tetratricopeptide-like helical domain superfamily, DYW domain-containing protein</fullName>
    </submittedName>
</protein>
<feature type="repeat" description="PPR" evidence="4">
    <location>
        <begin position="513"/>
        <end position="547"/>
    </location>
</feature>
<dbReference type="FunFam" id="1.25.40.10:FF:000184">
    <property type="entry name" value="Pentatricopeptide repeat-containing protein, chloroplastic"/>
    <property type="match status" value="1"/>
</dbReference>
<feature type="repeat" description="PPR" evidence="4">
    <location>
        <begin position="411"/>
        <end position="441"/>
    </location>
</feature>
<dbReference type="InterPro" id="IPR011990">
    <property type="entry name" value="TPR-like_helical_dom_sf"/>
</dbReference>
<comment type="caution">
    <text evidence="6">The sequence shown here is derived from an EMBL/GenBank/DDBJ whole genome shotgun (WGS) entry which is preliminary data.</text>
</comment>
<evidence type="ECO:0000256" key="2">
    <source>
        <dbReference type="ARBA" id="ARBA00022737"/>
    </source>
</evidence>
<dbReference type="Pfam" id="PF13041">
    <property type="entry name" value="PPR_2"/>
    <property type="match status" value="1"/>
</dbReference>
<evidence type="ECO:0000313" key="6">
    <source>
        <dbReference type="EMBL" id="KAF5795869.1"/>
    </source>
</evidence>
<evidence type="ECO:0000256" key="1">
    <source>
        <dbReference type="ARBA" id="ARBA00006643"/>
    </source>
</evidence>
<comment type="similarity">
    <text evidence="1">Belongs to the PPR family. PCMP-H subfamily.</text>
</comment>
<sequence>MLHFNKTPQPIVTFILQTLNTKLLTLKQLQQIHAQILSNTTLISTPLITTFLHSCHRSRNLNYASHFLYNLPQSCSKPSFWNPMIKTSLNSNNPQNFFTCYNAMMRCNVNIFNAGFFASILKFGAKIGDTQFGEMFHCVVVKMGFNSDVVLETGLLDFYAKIGDLSCARKVFDEMSERDVVACNVMISVLGKHGFVEDARVLFDGMLEKDSYTWNSMVSCYFKVGDVESARFVFDRNPVKNEVSWNVLIDGYSKSGGYFGNPDNLGDIVTLYSEMLVSNVSPSQSALSLIIQFCASFCAVQLGKALHCQILKWNFNHDVVLQTGLLDFYAKVDDLSSAKRVFDEMPQRDVVANNAMISALSKHGFVEDAQNLFNSMQEKTSVTFNSMITCYSKIGDIHSARFIFDSNPAKDVVSWNAMIDCYCKAGLLSYAEELFNGIGEVKNSVTWNTMITGFVQCKEFQRALQLFEHMQAERVKPTEVTMVSLLSACAHLGALEMGEWVRDYIKRNKLKIDVVLGNALIDMYCKCGSISHALDVFDKLGVKNIFCWNSIIIGLAMHGYGKEAIDYFYKMIQEDIINPDGVTFVGLLCACSHSGLISQGKMYFSQMQSVYGVEPGIEHYGCMVDLLGRSGQLKEALELITSMPLKPNAIVWGSLLRSCHIHKDTELGEQVTQRLLELDPRDGGNYVFLSNLYASLSRWKDVDRCRKLMAESGVHKVPGCSSIEVDNVVHEFVAGDSSHPQFSQINAYLVEIGKRLKDEGGYEADTGSVFHDIDEEEKEGAVSYHSERIAVAFGLMSSPRVGKVIRVVKNLRTCDDCHTVMKLISKVYKREIVMRDRNRFHHFSNGVCSCKDFW</sequence>
<dbReference type="Proteomes" id="UP000215914">
    <property type="component" value="Unassembled WGS sequence"/>
</dbReference>
<feature type="repeat" description="PPR" evidence="4">
    <location>
        <begin position="179"/>
        <end position="213"/>
    </location>
</feature>
<gene>
    <name evidence="6" type="ORF">HanXRQr2_Chr08g0344731</name>
</gene>
<dbReference type="AlphaFoldDB" id="A0A9K3IGG4"/>
<reference evidence="6" key="1">
    <citation type="journal article" date="2017" name="Nature">
        <title>The sunflower genome provides insights into oil metabolism, flowering and Asterid evolution.</title>
        <authorList>
            <person name="Badouin H."/>
            <person name="Gouzy J."/>
            <person name="Grassa C.J."/>
            <person name="Murat F."/>
            <person name="Staton S.E."/>
            <person name="Cottret L."/>
            <person name="Lelandais-Briere C."/>
            <person name="Owens G.L."/>
            <person name="Carrere S."/>
            <person name="Mayjonade B."/>
            <person name="Legrand L."/>
            <person name="Gill N."/>
            <person name="Kane N.C."/>
            <person name="Bowers J.E."/>
            <person name="Hubner S."/>
            <person name="Bellec A."/>
            <person name="Berard A."/>
            <person name="Berges H."/>
            <person name="Blanchet N."/>
            <person name="Boniface M.C."/>
            <person name="Brunel D."/>
            <person name="Catrice O."/>
            <person name="Chaidir N."/>
            <person name="Claudel C."/>
            <person name="Donnadieu C."/>
            <person name="Faraut T."/>
            <person name="Fievet G."/>
            <person name="Helmstetter N."/>
            <person name="King M."/>
            <person name="Knapp S.J."/>
            <person name="Lai Z."/>
            <person name="Le Paslier M.C."/>
            <person name="Lippi Y."/>
            <person name="Lorenzon L."/>
            <person name="Mandel J.R."/>
            <person name="Marage G."/>
            <person name="Marchand G."/>
            <person name="Marquand E."/>
            <person name="Bret-Mestries E."/>
            <person name="Morien E."/>
            <person name="Nambeesan S."/>
            <person name="Nguyen T."/>
            <person name="Pegot-Espagnet P."/>
            <person name="Pouilly N."/>
            <person name="Raftis F."/>
            <person name="Sallet E."/>
            <person name="Schiex T."/>
            <person name="Thomas J."/>
            <person name="Vandecasteele C."/>
            <person name="Vares D."/>
            <person name="Vear F."/>
            <person name="Vautrin S."/>
            <person name="Crespi M."/>
            <person name="Mangin B."/>
            <person name="Burke J.M."/>
            <person name="Salse J."/>
            <person name="Munos S."/>
            <person name="Vincourt P."/>
            <person name="Rieseberg L.H."/>
            <person name="Langlade N.B."/>
        </authorList>
    </citation>
    <scope>NUCLEOTIDE SEQUENCE</scope>
    <source>
        <tissue evidence="6">Leaves</tissue>
    </source>
</reference>
<dbReference type="PANTHER" id="PTHR47926">
    <property type="entry name" value="PENTATRICOPEPTIDE REPEAT-CONTAINING PROTEIN"/>
    <property type="match status" value="1"/>
</dbReference>
<dbReference type="InterPro" id="IPR046960">
    <property type="entry name" value="PPR_At4g14850-like_plant"/>
</dbReference>
<proteinExistence type="inferred from homology"/>
<dbReference type="GO" id="GO:0008270">
    <property type="term" value="F:zinc ion binding"/>
    <property type="evidence" value="ECO:0007669"/>
    <property type="project" value="InterPro"/>
</dbReference>
<evidence type="ECO:0000256" key="3">
    <source>
        <dbReference type="ARBA" id="ARBA00061659"/>
    </source>
</evidence>
<dbReference type="InterPro" id="IPR002885">
    <property type="entry name" value="PPR_rpt"/>
</dbReference>
<dbReference type="Pfam" id="PF14432">
    <property type="entry name" value="DYW_deaminase"/>
    <property type="match status" value="1"/>
</dbReference>
<dbReference type="GO" id="GO:0003723">
    <property type="term" value="F:RNA binding"/>
    <property type="evidence" value="ECO:0007669"/>
    <property type="project" value="InterPro"/>
</dbReference>